<comment type="caution">
    <text evidence="1">The sequence shown here is derived from an EMBL/GenBank/DDBJ whole genome shotgun (WGS) entry which is preliminary data.</text>
</comment>
<feature type="non-terminal residue" evidence="1">
    <location>
        <position position="39"/>
    </location>
</feature>
<protein>
    <submittedName>
        <fullName evidence="1">Uncharacterized protein</fullName>
    </submittedName>
</protein>
<reference evidence="1" key="1">
    <citation type="journal article" date="2014" name="Front. Microbiol.">
        <title>High frequency of phylogenetically diverse reductive dehalogenase-homologous genes in deep subseafloor sedimentary metagenomes.</title>
        <authorList>
            <person name="Kawai M."/>
            <person name="Futagami T."/>
            <person name="Toyoda A."/>
            <person name="Takaki Y."/>
            <person name="Nishi S."/>
            <person name="Hori S."/>
            <person name="Arai W."/>
            <person name="Tsubouchi T."/>
            <person name="Morono Y."/>
            <person name="Uchiyama I."/>
            <person name="Ito T."/>
            <person name="Fujiyama A."/>
            <person name="Inagaki F."/>
            <person name="Takami H."/>
        </authorList>
    </citation>
    <scope>NUCLEOTIDE SEQUENCE</scope>
    <source>
        <strain evidence="1">Expedition CK06-06</strain>
    </source>
</reference>
<evidence type="ECO:0000313" key="1">
    <source>
        <dbReference type="EMBL" id="GAH21037.1"/>
    </source>
</evidence>
<dbReference type="EMBL" id="BART01042170">
    <property type="protein sequence ID" value="GAH21037.1"/>
    <property type="molecule type" value="Genomic_DNA"/>
</dbReference>
<name>X1DLH7_9ZZZZ</name>
<feature type="non-terminal residue" evidence="1">
    <location>
        <position position="1"/>
    </location>
</feature>
<dbReference type="AlphaFoldDB" id="X1DLH7"/>
<accession>X1DLH7</accession>
<sequence length="39" mass="4204">GEPASAQSWVEGTRGNNAGTLGWSMYDVIEFDNLDETGE</sequence>
<organism evidence="1">
    <name type="scientific">marine sediment metagenome</name>
    <dbReference type="NCBI Taxonomy" id="412755"/>
    <lineage>
        <taxon>unclassified sequences</taxon>
        <taxon>metagenomes</taxon>
        <taxon>ecological metagenomes</taxon>
    </lineage>
</organism>
<gene>
    <name evidence="1" type="ORF">S01H4_67243</name>
</gene>
<proteinExistence type="predicted"/>